<feature type="compositionally biased region" description="Basic and acidic residues" evidence="2">
    <location>
        <begin position="26"/>
        <end position="36"/>
    </location>
</feature>
<dbReference type="AlphaFoldDB" id="U5EVV9"/>
<evidence type="ECO:0000256" key="1">
    <source>
        <dbReference type="ARBA" id="ARBA00010954"/>
    </source>
</evidence>
<keyword evidence="3" id="KW-0418">Kinase</keyword>
<feature type="region of interest" description="Disordered" evidence="2">
    <location>
        <begin position="1"/>
        <end position="55"/>
    </location>
</feature>
<dbReference type="GO" id="GO:0007165">
    <property type="term" value="P:signal transduction"/>
    <property type="evidence" value="ECO:0007669"/>
    <property type="project" value="TreeGrafter"/>
</dbReference>
<feature type="compositionally biased region" description="Low complexity" evidence="2">
    <location>
        <begin position="274"/>
        <end position="285"/>
    </location>
</feature>
<dbReference type="PANTHER" id="PTHR12832:SF11">
    <property type="entry name" value="LD23868P"/>
    <property type="match status" value="1"/>
</dbReference>
<dbReference type="InterPro" id="IPR008862">
    <property type="entry name" value="Tcp11"/>
</dbReference>
<protein>
    <submittedName>
        <fullName evidence="3">Putative sok1 kinase belonging to the ste20/sps1/gc kinase family</fullName>
    </submittedName>
</protein>
<accession>U5EVV9</accession>
<proteinExistence type="evidence at transcript level"/>
<feature type="region of interest" description="Disordered" evidence="2">
    <location>
        <begin position="274"/>
        <end position="302"/>
    </location>
</feature>
<evidence type="ECO:0000313" key="3">
    <source>
        <dbReference type="EMBL" id="JAB58167.1"/>
    </source>
</evidence>
<evidence type="ECO:0000256" key="2">
    <source>
        <dbReference type="SAM" id="MobiDB-lite"/>
    </source>
</evidence>
<keyword evidence="3" id="KW-0808">Transferase</keyword>
<comment type="similarity">
    <text evidence="1">Belongs to the TCP11 family.</text>
</comment>
<name>U5EVV9_9DIPT</name>
<sequence>MPADAFSSMDSAETRNESQEQSIPTERLRTESESSDKSGSARFVLPGTSGSPPKVLTLDEVQDAIKNIKDMTLAHEIAINNEFKLQPYEPPENSLEKMVKDTMHKAYWEILREELNRTPPCYDHAIRLLGEIKEDFQTVITKNNAKALARINEILDEALIRQQAEQGVLDFKAYTRFIIHIMEISCAPIRDEQVHKLRDIEDTVELFRGIFETMSVMKLDLANCLLDAARNDVVTHSIVYEKEKFKKFLDLYKDGFPATEKWLKRNKLSSESTAATVTPSASSSTENNSMAGPSNAQQAQQRNSKDVIFNAYLELLDWSPENDFPEMLDMDRERIKTLQARALRLCTCAATLAVASTAIPSINDLKKTLANELTILLENCNTAADLDNMIENIWLHIKTVINDRLKIKFDESAESTIKTQILQISKLESPVRNLIWKRLLTYVKLDLRTNNQTPIPPGFLEYAEEIENFANAFKRISFYNYAVYGEYYHEILNKF</sequence>
<feature type="compositionally biased region" description="Polar residues" evidence="2">
    <location>
        <begin position="286"/>
        <end position="302"/>
    </location>
</feature>
<dbReference type="Pfam" id="PF05794">
    <property type="entry name" value="Tcp11"/>
    <property type="match status" value="1"/>
</dbReference>
<organism evidence="3">
    <name type="scientific">Corethrella appendiculata</name>
    <dbReference type="NCBI Taxonomy" id="1370023"/>
    <lineage>
        <taxon>Eukaryota</taxon>
        <taxon>Metazoa</taxon>
        <taxon>Ecdysozoa</taxon>
        <taxon>Arthropoda</taxon>
        <taxon>Hexapoda</taxon>
        <taxon>Insecta</taxon>
        <taxon>Pterygota</taxon>
        <taxon>Neoptera</taxon>
        <taxon>Endopterygota</taxon>
        <taxon>Diptera</taxon>
        <taxon>Nematocera</taxon>
        <taxon>Culicoidea</taxon>
        <taxon>Chaoboridae</taxon>
        <taxon>Corethrella</taxon>
    </lineage>
</organism>
<dbReference type="EMBL" id="GANO01001704">
    <property type="protein sequence ID" value="JAB58167.1"/>
    <property type="molecule type" value="mRNA"/>
</dbReference>
<dbReference type="PANTHER" id="PTHR12832">
    <property type="entry name" value="TESTIS-SPECIFIC PROTEIN PBS13 T-COMPLEX 11"/>
    <property type="match status" value="1"/>
</dbReference>
<reference evidence="3" key="1">
    <citation type="journal article" date="2014" name="Insect Biochem. Mol. Biol.">
        <title>An insight into the sialome of the frog biting fly, Corethrella appendiculata.</title>
        <authorList>
            <person name="Ribeiro J.M.C."/>
            <person name="Chagas A.C."/>
            <person name="Pham V.M."/>
            <person name="Lounibos L.P."/>
            <person name="Calvo E."/>
        </authorList>
    </citation>
    <scope>NUCLEOTIDE SEQUENCE</scope>
    <source>
        <tissue evidence="3">Salivary glands</tissue>
    </source>
</reference>
<dbReference type="GO" id="GO:0016301">
    <property type="term" value="F:kinase activity"/>
    <property type="evidence" value="ECO:0007669"/>
    <property type="project" value="UniProtKB-KW"/>
</dbReference>